<proteinExistence type="predicted"/>
<dbReference type="InterPro" id="IPR053240">
    <property type="entry name" value="VTT_domain"/>
</dbReference>
<dbReference type="Pfam" id="PF09335">
    <property type="entry name" value="VTT_dom"/>
    <property type="match status" value="1"/>
</dbReference>
<feature type="transmembrane region" description="Helical" evidence="2">
    <location>
        <begin position="181"/>
        <end position="201"/>
    </location>
</feature>
<feature type="domain" description="VTT" evidence="3">
    <location>
        <begin position="196"/>
        <end position="314"/>
    </location>
</feature>
<evidence type="ECO:0000256" key="1">
    <source>
        <dbReference type="SAM" id="MobiDB-lite"/>
    </source>
</evidence>
<protein>
    <recommendedName>
        <fullName evidence="3">VTT domain-containing protein</fullName>
    </recommendedName>
</protein>
<keyword evidence="2" id="KW-0812">Transmembrane</keyword>
<evidence type="ECO:0000259" key="3">
    <source>
        <dbReference type="Pfam" id="PF09335"/>
    </source>
</evidence>
<dbReference type="AlphaFoldDB" id="A0A7S1FUT1"/>
<feature type="region of interest" description="Disordered" evidence="1">
    <location>
        <begin position="59"/>
        <end position="121"/>
    </location>
</feature>
<dbReference type="PANTHER" id="PTHR46826:SF1">
    <property type="entry name" value="TVP38_TMEM64 FAMILY MEMBRANE PROTEIN YDJX"/>
    <property type="match status" value="1"/>
</dbReference>
<feature type="transmembrane region" description="Helical" evidence="2">
    <location>
        <begin position="291"/>
        <end position="311"/>
    </location>
</feature>
<organism evidence="4">
    <name type="scientific">Corethron hystrix</name>
    <dbReference type="NCBI Taxonomy" id="216773"/>
    <lineage>
        <taxon>Eukaryota</taxon>
        <taxon>Sar</taxon>
        <taxon>Stramenopiles</taxon>
        <taxon>Ochrophyta</taxon>
        <taxon>Bacillariophyta</taxon>
        <taxon>Coscinodiscophyceae</taxon>
        <taxon>Corethrophycidae</taxon>
        <taxon>Corethrales</taxon>
        <taxon>Corethraceae</taxon>
        <taxon>Corethron</taxon>
    </lineage>
</organism>
<sequence>MRYPSLYHLILSLQCCMAATNIIKTRPLSRLHTLPPSHAFIPPTTSPSLLSLPCFAPVSLPRSSSRRPQSPRRMIFRDRGDDEATSVSARARMQSAPPTLPSWLPDPSEGPPPQFSRPDGDDVLPSPAAFVGILSVITLAAVSVFLGQDIGVVTTFAEEFDPQQLLTDAVVQIEAAGAMGYLYFGVIYTIAEILAIPAIPLTASAGYLFGVLPGTAVVLVAASVAASVSFLLGRYALRGAVEKILEDNPRFKAMDAAIGKEGFKLMLLLRLSPIFPFALSNYLYGVTSVRFWPYFWGTMLGFAPGTLAYVYTGEFGKALTMDAGMAAPWYIYAGGLALGACGIKIIADIATRTIEDMEAMEEAAESTSL</sequence>
<accession>A0A7S1FUT1</accession>
<evidence type="ECO:0000256" key="2">
    <source>
        <dbReference type="SAM" id="Phobius"/>
    </source>
</evidence>
<feature type="transmembrane region" description="Helical" evidence="2">
    <location>
        <begin position="207"/>
        <end position="233"/>
    </location>
</feature>
<gene>
    <name evidence="4" type="ORF">CHYS00102_LOCUS16131</name>
</gene>
<dbReference type="PANTHER" id="PTHR46826">
    <property type="match status" value="1"/>
</dbReference>
<evidence type="ECO:0000313" key="4">
    <source>
        <dbReference type="EMBL" id="CAD8888931.1"/>
    </source>
</evidence>
<dbReference type="EMBL" id="HBFR01022459">
    <property type="protein sequence ID" value="CAD8888931.1"/>
    <property type="molecule type" value="Transcribed_RNA"/>
</dbReference>
<keyword evidence="2" id="KW-1133">Transmembrane helix</keyword>
<keyword evidence="2" id="KW-0472">Membrane</keyword>
<name>A0A7S1FUT1_9STRA</name>
<feature type="transmembrane region" description="Helical" evidence="2">
    <location>
        <begin position="128"/>
        <end position="146"/>
    </location>
</feature>
<feature type="compositionally biased region" description="Low complexity" evidence="1">
    <location>
        <begin position="59"/>
        <end position="73"/>
    </location>
</feature>
<reference evidence="4" key="1">
    <citation type="submission" date="2021-01" db="EMBL/GenBank/DDBJ databases">
        <authorList>
            <person name="Corre E."/>
            <person name="Pelletier E."/>
            <person name="Niang G."/>
            <person name="Scheremetjew M."/>
            <person name="Finn R."/>
            <person name="Kale V."/>
            <person name="Holt S."/>
            <person name="Cochrane G."/>
            <person name="Meng A."/>
            <person name="Brown T."/>
            <person name="Cohen L."/>
        </authorList>
    </citation>
    <scope>NUCLEOTIDE SEQUENCE</scope>
    <source>
        <strain evidence="4">308</strain>
    </source>
</reference>
<dbReference type="InterPro" id="IPR032816">
    <property type="entry name" value="VTT_dom"/>
</dbReference>